<dbReference type="STRING" id="47428.A0A284QPH3"/>
<keyword evidence="1" id="KW-1133">Transmembrane helix</keyword>
<evidence type="ECO:0000256" key="1">
    <source>
        <dbReference type="SAM" id="Phobius"/>
    </source>
</evidence>
<keyword evidence="1" id="KW-0812">Transmembrane</keyword>
<dbReference type="PANTHER" id="PTHR40135">
    <property type="entry name" value="MITOCHONDRIAL PHOSPHATE CARRIER PROTEIN"/>
    <property type="match status" value="1"/>
</dbReference>
<accession>A0A284QPH3</accession>
<feature type="transmembrane region" description="Helical" evidence="1">
    <location>
        <begin position="12"/>
        <end position="33"/>
    </location>
</feature>
<dbReference type="Proteomes" id="UP000219338">
    <property type="component" value="Unassembled WGS sequence"/>
</dbReference>
<dbReference type="EMBL" id="FUEG01000001">
    <property type="protein sequence ID" value="SJK98362.1"/>
    <property type="molecule type" value="Genomic_DNA"/>
</dbReference>
<organism evidence="2 3">
    <name type="scientific">Armillaria ostoyae</name>
    <name type="common">Armillaria root rot fungus</name>
    <dbReference type="NCBI Taxonomy" id="47428"/>
    <lineage>
        <taxon>Eukaryota</taxon>
        <taxon>Fungi</taxon>
        <taxon>Dikarya</taxon>
        <taxon>Basidiomycota</taxon>
        <taxon>Agaricomycotina</taxon>
        <taxon>Agaricomycetes</taxon>
        <taxon>Agaricomycetidae</taxon>
        <taxon>Agaricales</taxon>
        <taxon>Marasmiineae</taxon>
        <taxon>Physalacriaceae</taxon>
        <taxon>Armillaria</taxon>
    </lineage>
</organism>
<evidence type="ECO:0000313" key="3">
    <source>
        <dbReference type="Proteomes" id="UP000219338"/>
    </source>
</evidence>
<dbReference type="AlphaFoldDB" id="A0A284QPH3"/>
<dbReference type="PANTHER" id="PTHR40135:SF1">
    <property type="entry name" value="MITOCHONDRIAL PHOSPHATE CARRIER PROTEIN"/>
    <property type="match status" value="1"/>
</dbReference>
<keyword evidence="3" id="KW-1185">Reference proteome</keyword>
<dbReference type="OMA" id="WHEELDH"/>
<protein>
    <submittedName>
        <fullName evidence="2">Uncharacterized protein</fullName>
    </submittedName>
</protein>
<evidence type="ECO:0000313" key="2">
    <source>
        <dbReference type="EMBL" id="SJK98362.1"/>
    </source>
</evidence>
<reference evidence="3" key="1">
    <citation type="journal article" date="2017" name="Nat. Ecol. Evol.">
        <title>Genome expansion and lineage-specific genetic innovations in the forest pathogenic fungi Armillaria.</title>
        <authorList>
            <person name="Sipos G."/>
            <person name="Prasanna A.N."/>
            <person name="Walter M.C."/>
            <person name="O'Connor E."/>
            <person name="Balint B."/>
            <person name="Krizsan K."/>
            <person name="Kiss B."/>
            <person name="Hess J."/>
            <person name="Varga T."/>
            <person name="Slot J."/>
            <person name="Riley R."/>
            <person name="Boka B."/>
            <person name="Rigling D."/>
            <person name="Barry K."/>
            <person name="Lee J."/>
            <person name="Mihaltcheva S."/>
            <person name="LaButti K."/>
            <person name="Lipzen A."/>
            <person name="Waldron R."/>
            <person name="Moloney N.M."/>
            <person name="Sperisen C."/>
            <person name="Kredics L."/>
            <person name="Vagvoelgyi C."/>
            <person name="Patrignani A."/>
            <person name="Fitzpatrick D."/>
            <person name="Nagy I."/>
            <person name="Doyle S."/>
            <person name="Anderson J.B."/>
            <person name="Grigoriev I.V."/>
            <person name="Gueldener U."/>
            <person name="Muensterkoetter M."/>
            <person name="Nagy L.G."/>
        </authorList>
    </citation>
    <scope>NUCLEOTIDE SEQUENCE [LARGE SCALE GENOMIC DNA]</scope>
    <source>
        <strain evidence="3">C18/9</strain>
    </source>
</reference>
<proteinExistence type="predicted"/>
<dbReference type="OrthoDB" id="9992270at2759"/>
<name>A0A284QPH3_ARMOS</name>
<sequence length="88" mass="10371">MVFGPRVNKFIPYLSLGVATAAFVFQTTVLYPWHHELDEAFHKLKGEQARMLKDFHDMKLKRFDELERKVIGVERRQDVVEQAAARRL</sequence>
<gene>
    <name evidence="2" type="ORF">ARMOST_01627</name>
</gene>
<keyword evidence="1" id="KW-0472">Membrane</keyword>